<dbReference type="InterPro" id="IPR043128">
    <property type="entry name" value="Rev_trsase/Diguanyl_cyclase"/>
</dbReference>
<dbReference type="InterPro" id="IPR043502">
    <property type="entry name" value="DNA/RNA_pol_sf"/>
</dbReference>
<evidence type="ECO:0000313" key="4">
    <source>
        <dbReference type="EMBL" id="NXF59154.1"/>
    </source>
</evidence>
<evidence type="ECO:0000259" key="3">
    <source>
        <dbReference type="PROSITE" id="PS50878"/>
    </source>
</evidence>
<comment type="similarity">
    <text evidence="1">Belongs to the beta type-B retroviral polymerase family. HERV class-II K(HML-2) pol subfamily.</text>
</comment>
<dbReference type="Gene3D" id="3.30.70.270">
    <property type="match status" value="1"/>
</dbReference>
<name>A0A7K8UY87_9STRI</name>
<dbReference type="AlphaFoldDB" id="A0A7K8UY87"/>
<dbReference type="EMBL" id="VWZC01002601">
    <property type="protein sequence ID" value="NXF59154.1"/>
    <property type="molecule type" value="Genomic_DNA"/>
</dbReference>
<dbReference type="PROSITE" id="PS50878">
    <property type="entry name" value="RT_POL"/>
    <property type="match status" value="1"/>
</dbReference>
<evidence type="ECO:0000256" key="2">
    <source>
        <dbReference type="ARBA" id="ARBA00012180"/>
    </source>
</evidence>
<evidence type="ECO:0000313" key="5">
    <source>
        <dbReference type="Proteomes" id="UP000542434"/>
    </source>
</evidence>
<feature type="domain" description="Reverse transcriptase" evidence="3">
    <location>
        <begin position="1"/>
        <end position="67"/>
    </location>
</feature>
<dbReference type="PANTHER" id="PTHR33064:SF37">
    <property type="entry name" value="RIBONUCLEASE H"/>
    <property type="match status" value="1"/>
</dbReference>
<accession>A0A7K8UY87</accession>
<dbReference type="InterPro" id="IPR000477">
    <property type="entry name" value="RT_dom"/>
</dbReference>
<keyword evidence="5" id="KW-1185">Reference proteome</keyword>
<dbReference type="SUPFAM" id="SSF56672">
    <property type="entry name" value="DNA/RNA polymerases"/>
    <property type="match status" value="1"/>
</dbReference>
<proteinExistence type="inferred from homology"/>
<sequence length="98" mass="11256">LLTSFETKGEVKLLQYVDDLLIAGKLEKEVRENTIDLLNFLGERGLKVSRTKLQFTEPEVKYLGHWITKGRKKLDPDRIAGIIALPAPKTKREIRQLL</sequence>
<feature type="non-terminal residue" evidence="4">
    <location>
        <position position="98"/>
    </location>
</feature>
<gene>
    <name evidence="4" type="primary">Tf29</name>
    <name evidence="4" type="ORF">CICNIG_R15632</name>
</gene>
<organism evidence="4 5">
    <name type="scientific">Ciccaba nigrolineata</name>
    <dbReference type="NCBI Taxonomy" id="1118524"/>
    <lineage>
        <taxon>Eukaryota</taxon>
        <taxon>Metazoa</taxon>
        <taxon>Chordata</taxon>
        <taxon>Craniata</taxon>
        <taxon>Vertebrata</taxon>
        <taxon>Euteleostomi</taxon>
        <taxon>Archelosauria</taxon>
        <taxon>Archosauria</taxon>
        <taxon>Dinosauria</taxon>
        <taxon>Saurischia</taxon>
        <taxon>Theropoda</taxon>
        <taxon>Coelurosauria</taxon>
        <taxon>Aves</taxon>
        <taxon>Neognathae</taxon>
        <taxon>Neoaves</taxon>
        <taxon>Telluraves</taxon>
        <taxon>Strigiformes</taxon>
        <taxon>Strigidae</taxon>
        <taxon>Ciccaba</taxon>
    </lineage>
</organism>
<comment type="caution">
    <text evidence="4">The sequence shown here is derived from an EMBL/GenBank/DDBJ whole genome shotgun (WGS) entry which is preliminary data.</text>
</comment>
<dbReference type="PANTHER" id="PTHR33064">
    <property type="entry name" value="POL PROTEIN"/>
    <property type="match status" value="1"/>
</dbReference>
<feature type="non-terminal residue" evidence="4">
    <location>
        <position position="1"/>
    </location>
</feature>
<dbReference type="Pfam" id="PF00078">
    <property type="entry name" value="RVT_1"/>
    <property type="match status" value="1"/>
</dbReference>
<dbReference type="Proteomes" id="UP000542434">
    <property type="component" value="Unassembled WGS sequence"/>
</dbReference>
<dbReference type="EC" id="3.1.26.4" evidence="2"/>
<dbReference type="GO" id="GO:0004523">
    <property type="term" value="F:RNA-DNA hybrid ribonuclease activity"/>
    <property type="evidence" value="ECO:0007669"/>
    <property type="project" value="UniProtKB-EC"/>
</dbReference>
<protein>
    <recommendedName>
        <fullName evidence="2">ribonuclease H</fullName>
        <ecNumber evidence="2">3.1.26.4</ecNumber>
    </recommendedName>
</protein>
<evidence type="ECO:0000256" key="1">
    <source>
        <dbReference type="ARBA" id="ARBA00010879"/>
    </source>
</evidence>
<reference evidence="4 5" key="1">
    <citation type="submission" date="2019-09" db="EMBL/GenBank/DDBJ databases">
        <title>Bird 10,000 Genomes (B10K) Project - Family phase.</title>
        <authorList>
            <person name="Zhang G."/>
        </authorList>
    </citation>
    <scope>NUCLEOTIDE SEQUENCE [LARGE SCALE GENOMIC DNA]</scope>
    <source>
        <strain evidence="4">B10K-DU-001-07</strain>
        <tissue evidence="4">Muscle</tissue>
    </source>
</reference>
<dbReference type="InterPro" id="IPR051320">
    <property type="entry name" value="Viral_Replic_Matur_Polypro"/>
</dbReference>